<comment type="caution">
    <text evidence="1">The sequence shown here is derived from an EMBL/GenBank/DDBJ whole genome shotgun (WGS) entry which is preliminary data.</text>
</comment>
<evidence type="ECO:0000313" key="1">
    <source>
        <dbReference type="EMBL" id="OTA24970.1"/>
    </source>
</evidence>
<dbReference type="VEuPathDB" id="FungiDB:BTJ68_11932"/>
<evidence type="ECO:0008006" key="3">
    <source>
        <dbReference type="Google" id="ProtNLM"/>
    </source>
</evidence>
<organism evidence="1 2">
    <name type="scientific">Hortaea werneckii EXF-2000</name>
    <dbReference type="NCBI Taxonomy" id="1157616"/>
    <lineage>
        <taxon>Eukaryota</taxon>
        <taxon>Fungi</taxon>
        <taxon>Dikarya</taxon>
        <taxon>Ascomycota</taxon>
        <taxon>Pezizomycotina</taxon>
        <taxon>Dothideomycetes</taxon>
        <taxon>Dothideomycetidae</taxon>
        <taxon>Mycosphaerellales</taxon>
        <taxon>Teratosphaeriaceae</taxon>
        <taxon>Hortaea</taxon>
    </lineage>
</organism>
<dbReference type="InterPro" id="IPR055334">
    <property type="entry name" value="PEX8-like"/>
</dbReference>
<dbReference type="OrthoDB" id="2357318at2759"/>
<dbReference type="PANTHER" id="PTHR39214">
    <property type="entry name" value="MICROBODY (PEROXISOME) BIOGENESIS PROTEIN PEROXIN 8 (EUROFUNG)"/>
    <property type="match status" value="1"/>
</dbReference>
<keyword evidence="2" id="KW-1185">Reference proteome</keyword>
<dbReference type="AlphaFoldDB" id="A0A1Z5SVX7"/>
<dbReference type="STRING" id="1157616.A0A1Z5SVX7"/>
<name>A0A1Z5SVX7_HORWE</name>
<accession>A0A1Z5SVX7</accession>
<sequence>MPADRLLGTLLRALQTWSDQQDTPRQERLLGTAASLLTTLNNPLNVSLLASQLLSAPAIWAQPDGLRTCMRSLSVFHSAAQSLIRHEAALKDKSPSDPDFQQLQLERTLPKDDWIRAAVAGADEHCPRWRHLLIIGGLLLGFGAAEDEHLSQPMRNTLESGLVAASNASLEEMAEGDVLGQETVALVLNHCFPVMSDYERSRLDYDRLLPVLMRSVLHLPEGLRSACFLGALDIDVQQVSKSQFQWAERTNSFQLIQTMLASPLVSSLGPLARLIGHTVEQARDPQLVLAAVDDIEGFVRTLYLQWRQVKLSEIDASEEAMYLDNETLYKTTPALWKLLRSTMFALIIILRSVVGRTLGDRMLSSSRIASGLAAQALHILRYLYFISSRQGGSTFSQYTFVYLTAMDILAAHPRESEVFVDQIKPAELGQVPQHPLDRTLDLFFLNTAENFTPVVSSRVSEEQLVAAAAPYLAAGGNNNLLPIFEAAHSVMLACFSAPQNVDLTFRHLPFYIDALFKVFPSNLSARQFRLAFKTLMRLTTPPSALAYHQPMLPATLLELLNERARNASTVPLFPQPMSQDPDAPPEAVMELSEQAVVVLTVFDTLTQLPLDLLDEWLPVSAELVNMVEDAAMREHCKEHFWHMLIDGEMDPGRSELCAAWWNTSGGREMVLYGREDEEQHVAEMSGALPVPGAESKL</sequence>
<proteinExistence type="predicted"/>
<dbReference type="Pfam" id="PF26001">
    <property type="entry name" value="Pex8"/>
    <property type="match status" value="1"/>
</dbReference>
<gene>
    <name evidence="1" type="ORF">BTJ68_11932</name>
</gene>
<dbReference type="PANTHER" id="PTHR39214:SF1">
    <property type="entry name" value="MICROBODY (PEROXISOME) BIOGENESIS PROTEIN PEROXIN 8 (EUROFUNG)"/>
    <property type="match status" value="1"/>
</dbReference>
<protein>
    <recommendedName>
        <fullName evidence="3">Peroxisomal membrane protein PEX17</fullName>
    </recommendedName>
</protein>
<reference evidence="1 2" key="1">
    <citation type="submission" date="2017-01" db="EMBL/GenBank/DDBJ databases">
        <title>The recent genome duplication of the halophilic yeast Hortaea werneckii: insights from long-read sequencing.</title>
        <authorList>
            <person name="Sinha S."/>
            <person name="Flibotte S."/>
            <person name="Neira M."/>
            <person name="Lenassi M."/>
            <person name="Gostincar C."/>
            <person name="Stajich J.E."/>
            <person name="Nislow C.E."/>
        </authorList>
    </citation>
    <scope>NUCLEOTIDE SEQUENCE [LARGE SCALE GENOMIC DNA]</scope>
    <source>
        <strain evidence="1 2">EXF-2000</strain>
    </source>
</reference>
<dbReference type="InParanoid" id="A0A1Z5SVX7"/>
<dbReference type="EMBL" id="MUNK01000221">
    <property type="protein sequence ID" value="OTA24970.1"/>
    <property type="molecule type" value="Genomic_DNA"/>
</dbReference>
<evidence type="ECO:0000313" key="2">
    <source>
        <dbReference type="Proteomes" id="UP000194280"/>
    </source>
</evidence>
<dbReference type="Proteomes" id="UP000194280">
    <property type="component" value="Unassembled WGS sequence"/>
</dbReference>